<feature type="region of interest" description="Disordered" evidence="1">
    <location>
        <begin position="67"/>
        <end position="100"/>
    </location>
</feature>
<evidence type="ECO:0000313" key="3">
    <source>
        <dbReference type="Proteomes" id="UP001501102"/>
    </source>
</evidence>
<dbReference type="Proteomes" id="UP001501102">
    <property type="component" value="Unassembled WGS sequence"/>
</dbReference>
<reference evidence="3" key="1">
    <citation type="journal article" date="2019" name="Int. J. Syst. Evol. Microbiol.">
        <title>The Global Catalogue of Microorganisms (GCM) 10K type strain sequencing project: providing services to taxonomists for standard genome sequencing and annotation.</title>
        <authorList>
            <consortium name="The Broad Institute Genomics Platform"/>
            <consortium name="The Broad Institute Genome Sequencing Center for Infectious Disease"/>
            <person name="Wu L."/>
            <person name="Ma J."/>
        </authorList>
    </citation>
    <scope>NUCLEOTIDE SEQUENCE [LARGE SCALE GENOMIC DNA]</scope>
    <source>
        <strain evidence="3">JCM 4087</strain>
    </source>
</reference>
<protein>
    <submittedName>
        <fullName evidence="2">Uncharacterized protein</fullName>
    </submittedName>
</protein>
<evidence type="ECO:0000256" key="1">
    <source>
        <dbReference type="SAM" id="MobiDB-lite"/>
    </source>
</evidence>
<feature type="compositionally biased region" description="Basic and acidic residues" evidence="1">
    <location>
        <begin position="69"/>
        <end position="78"/>
    </location>
</feature>
<sequence length="155" mass="16270">MARVNPTSRGSGPASPVTRASRRAACRRSPAGVFAERTQGATGAGSAASDAGPSGAASRITWALVPLMPKDETADRRGRSSSGQSRCAVRRPTAPDSQSTWCEGVDACRVRGMMPWRIACTILMIPATPAAAWVCPMLDFSEPSHNGRSSGRSWP</sequence>
<organism evidence="2 3">
    <name type="scientific">Streptomyces thioluteus</name>
    <dbReference type="NCBI Taxonomy" id="66431"/>
    <lineage>
        <taxon>Bacteria</taxon>
        <taxon>Bacillati</taxon>
        <taxon>Actinomycetota</taxon>
        <taxon>Actinomycetes</taxon>
        <taxon>Kitasatosporales</taxon>
        <taxon>Streptomycetaceae</taxon>
        <taxon>Streptomyces</taxon>
    </lineage>
</organism>
<dbReference type="EMBL" id="BAAAXZ010000122">
    <property type="protein sequence ID" value="GAA2934084.1"/>
    <property type="molecule type" value="Genomic_DNA"/>
</dbReference>
<feature type="region of interest" description="Disordered" evidence="1">
    <location>
        <begin position="1"/>
        <end position="55"/>
    </location>
</feature>
<evidence type="ECO:0000313" key="2">
    <source>
        <dbReference type="EMBL" id="GAA2934084.1"/>
    </source>
</evidence>
<accession>A0ABP6JKT4</accession>
<comment type="caution">
    <text evidence="2">The sequence shown here is derived from an EMBL/GenBank/DDBJ whole genome shotgun (WGS) entry which is preliminary data.</text>
</comment>
<feature type="compositionally biased region" description="Polar residues" evidence="1">
    <location>
        <begin position="1"/>
        <end position="10"/>
    </location>
</feature>
<keyword evidence="3" id="KW-1185">Reference proteome</keyword>
<feature type="compositionally biased region" description="Low complexity" evidence="1">
    <location>
        <begin position="40"/>
        <end position="55"/>
    </location>
</feature>
<gene>
    <name evidence="2" type="ORF">GCM10020221_32250</name>
</gene>
<proteinExistence type="predicted"/>
<name>A0ABP6JKT4_STRTU</name>